<dbReference type="PROSITE" id="PS51386">
    <property type="entry name" value="RINT1_TIP20"/>
    <property type="match status" value="1"/>
</dbReference>
<dbReference type="GO" id="GO:0070939">
    <property type="term" value="C:Dsl1/NZR complex"/>
    <property type="evidence" value="ECO:0007669"/>
    <property type="project" value="InterPro"/>
</dbReference>
<evidence type="ECO:0000313" key="3">
    <source>
        <dbReference type="Proteomes" id="UP000223968"/>
    </source>
</evidence>
<dbReference type="Proteomes" id="UP000223968">
    <property type="component" value="Unassembled WGS sequence"/>
</dbReference>
<name>A0A2B7XRE0_9EURO</name>
<sequence>MAAYQTRHDSEEAVRVEDYLNDMIQTGQDLRNLDAILQNLQSQQELQRKQLHEAKDILTNATKTSREHSESVRKQAEAFNKQQEDLDKRLMIVTQSDTSEQAARAFEASMDRLRRLDIAKGYMGIICEVDDLGNETLKTLTSSPRSALRPYTRLRNLSSGLKFAQPAAEGAAPHLVDYAMQVANSLREQMAKVLEDNLERVLAKMKWPGKELNTSEDLINEWADAVELLLELQEPELEHDALAVGSPSTRWEPPILLPLEVMTRPLELRFKYHFSGDRNTNRLDKPEYFLSHIIDLITTHSDFFATYLQAILDKKAESAEINLRWAYADAVSSFITSLFPMVRQKMSSILPRIADHPQLLSHFIHELMSFDIEIRDVWDYSQDRYSSESWKGLTWDALVKQDWFNHWLKVEKDFALSRYQDIIDSADCGEIDYDGVEPSATKPTKGAIRVNDLLETITERYRPLSSFSQKLRFLIDIQITIFDQFHERLRSGLEAYLAMTSTIGRTVQGSSGAEASLEGVAGLERLCRIYGSAEYLERKMQDWSDDVFFLELWSELQDRVRQNSRTGRPVAGPMSVSDVAARTSSTVANNANDGGENPAEGALFDETASAYRGLKTRSESIIISTLISSVQTALRPYSRISTWASLPPPTSTRAQLSNSSIELAALLRTLPSDISFLHRLLAMAPLRRITRHVLIAIQTYIWDNVLMRNTFSTTGAAQLETDVDNICKVVEMATGKGMDPRRVIQKLEDGLLLLNLKIKPERANDDALLAGDDDDAKDLSLWEVEKRVFANNESARVLLAELNIETLTEAEARTVLERRVEIRS</sequence>
<dbReference type="GO" id="GO:0060628">
    <property type="term" value="P:regulation of ER to Golgi vesicle-mediated transport"/>
    <property type="evidence" value="ECO:0007669"/>
    <property type="project" value="TreeGrafter"/>
</dbReference>
<dbReference type="STRING" id="1447875.A0A2B7XRE0"/>
<evidence type="ECO:0000313" key="2">
    <source>
        <dbReference type="EMBL" id="PGH11323.1"/>
    </source>
</evidence>
<dbReference type="PANTHER" id="PTHR13520">
    <property type="entry name" value="RAD50-INTERACTING PROTEIN 1 RINT-1"/>
    <property type="match status" value="1"/>
</dbReference>
<reference evidence="2 3" key="1">
    <citation type="submission" date="2017-10" db="EMBL/GenBank/DDBJ databases">
        <title>Comparative genomics in systemic dimorphic fungi from Ajellomycetaceae.</title>
        <authorList>
            <person name="Munoz J.F."/>
            <person name="Mcewen J.G."/>
            <person name="Clay O.K."/>
            <person name="Cuomo C.A."/>
        </authorList>
    </citation>
    <scope>NUCLEOTIDE SEQUENCE [LARGE SCALE GENOMIC DNA]</scope>
    <source>
        <strain evidence="2 3">UAMH5409</strain>
    </source>
</reference>
<dbReference type="Gene3D" id="1.20.58.1420">
    <property type="entry name" value="Dsl1p vesicle tethering complex, Tip20p subunit, domain B"/>
    <property type="match status" value="1"/>
</dbReference>
<dbReference type="GO" id="GO:0006890">
    <property type="term" value="P:retrograde vesicle-mediated transport, Golgi to endoplasmic reticulum"/>
    <property type="evidence" value="ECO:0007669"/>
    <property type="project" value="InterPro"/>
</dbReference>
<evidence type="ECO:0008006" key="4">
    <source>
        <dbReference type="Google" id="ProtNLM"/>
    </source>
</evidence>
<organism evidence="2 3">
    <name type="scientific">Helicocarpus griseus UAMH5409</name>
    <dbReference type="NCBI Taxonomy" id="1447875"/>
    <lineage>
        <taxon>Eukaryota</taxon>
        <taxon>Fungi</taxon>
        <taxon>Dikarya</taxon>
        <taxon>Ascomycota</taxon>
        <taxon>Pezizomycotina</taxon>
        <taxon>Eurotiomycetes</taxon>
        <taxon>Eurotiomycetidae</taxon>
        <taxon>Onygenales</taxon>
        <taxon>Ajellomycetaceae</taxon>
        <taxon>Helicocarpus</taxon>
    </lineage>
</organism>
<dbReference type="InterPro" id="IPR042044">
    <property type="entry name" value="EXOC6PINT-1/Sec15/Tip20_C_dom2"/>
</dbReference>
<accession>A0A2B7XRE0</accession>
<gene>
    <name evidence="2" type="ORF">AJ79_04939</name>
</gene>
<protein>
    <recommendedName>
        <fullName evidence="4">RINT-1 family protein</fullName>
    </recommendedName>
</protein>
<dbReference type="OrthoDB" id="2189254at2759"/>
<dbReference type="GO" id="GO:0006888">
    <property type="term" value="P:endoplasmic reticulum to Golgi vesicle-mediated transport"/>
    <property type="evidence" value="ECO:0007669"/>
    <property type="project" value="InterPro"/>
</dbReference>
<dbReference type="Pfam" id="PF04437">
    <property type="entry name" value="RINT1_TIP1"/>
    <property type="match status" value="1"/>
</dbReference>
<dbReference type="EMBL" id="PDNB01000074">
    <property type="protein sequence ID" value="PGH11323.1"/>
    <property type="molecule type" value="Genomic_DNA"/>
</dbReference>
<dbReference type="InterPro" id="IPR007528">
    <property type="entry name" value="RINT1_Tip20"/>
</dbReference>
<feature type="coiled-coil region" evidence="1">
    <location>
        <begin position="30"/>
        <end position="57"/>
    </location>
</feature>
<keyword evidence="3" id="KW-1185">Reference proteome</keyword>
<comment type="caution">
    <text evidence="2">The sequence shown here is derived from an EMBL/GenBank/DDBJ whole genome shotgun (WGS) entry which is preliminary data.</text>
</comment>
<dbReference type="AlphaFoldDB" id="A0A2B7XRE0"/>
<dbReference type="PANTHER" id="PTHR13520:SF0">
    <property type="entry name" value="RAD50-INTERACTING PROTEIN 1"/>
    <property type="match status" value="1"/>
</dbReference>
<keyword evidence="1" id="KW-0175">Coiled coil</keyword>
<dbReference type="InterPro" id="IPR042042">
    <property type="entry name" value="Tip20p_domB"/>
</dbReference>
<evidence type="ECO:0000256" key="1">
    <source>
        <dbReference type="SAM" id="Coils"/>
    </source>
</evidence>
<proteinExistence type="predicted"/>
<dbReference type="Gene3D" id="1.20.58.670">
    <property type="entry name" value="Dsl1p vesicle tethering complex, Tip20p subunit, domain D"/>
    <property type="match status" value="1"/>
</dbReference>